<sequence>MTYGEWRAKTSEARSQRRDDHEANKPLLCTFEAAVSDEAWRAGREAGFQAGLIQRDTVPVEKHPLLGRLTIERGTKAIYETRFDLKGLWDITLPTALTLENGCLLHRLSIQSYWSPGP</sequence>
<gene>
    <name evidence="2" type="ORF">LCGC14_1611000</name>
</gene>
<evidence type="ECO:0000313" key="2">
    <source>
        <dbReference type="EMBL" id="KKM23854.1"/>
    </source>
</evidence>
<comment type="caution">
    <text evidence="2">The sequence shown here is derived from an EMBL/GenBank/DDBJ whole genome shotgun (WGS) entry which is preliminary data.</text>
</comment>
<evidence type="ECO:0000256" key="1">
    <source>
        <dbReference type="SAM" id="MobiDB-lite"/>
    </source>
</evidence>
<reference evidence="2" key="1">
    <citation type="journal article" date="2015" name="Nature">
        <title>Complex archaea that bridge the gap between prokaryotes and eukaryotes.</title>
        <authorList>
            <person name="Spang A."/>
            <person name="Saw J.H."/>
            <person name="Jorgensen S.L."/>
            <person name="Zaremba-Niedzwiedzka K."/>
            <person name="Martijn J."/>
            <person name="Lind A.E."/>
            <person name="van Eijk R."/>
            <person name="Schleper C."/>
            <person name="Guy L."/>
            <person name="Ettema T.J."/>
        </authorList>
    </citation>
    <scope>NUCLEOTIDE SEQUENCE</scope>
</reference>
<feature type="region of interest" description="Disordered" evidence="1">
    <location>
        <begin position="1"/>
        <end position="21"/>
    </location>
</feature>
<name>A0A0F9IV10_9ZZZZ</name>
<dbReference type="AlphaFoldDB" id="A0A0F9IV10"/>
<proteinExistence type="predicted"/>
<dbReference type="EMBL" id="LAZR01013041">
    <property type="protein sequence ID" value="KKM23854.1"/>
    <property type="molecule type" value="Genomic_DNA"/>
</dbReference>
<organism evidence="2">
    <name type="scientific">marine sediment metagenome</name>
    <dbReference type="NCBI Taxonomy" id="412755"/>
    <lineage>
        <taxon>unclassified sequences</taxon>
        <taxon>metagenomes</taxon>
        <taxon>ecological metagenomes</taxon>
    </lineage>
</organism>
<accession>A0A0F9IV10</accession>
<protein>
    <submittedName>
        <fullName evidence="2">Uncharacterized protein</fullName>
    </submittedName>
</protein>